<proteinExistence type="predicted"/>
<dbReference type="AlphaFoldDB" id="A0A8T0F546"/>
<dbReference type="EMBL" id="JABXBU010000732">
    <property type="protein sequence ID" value="KAF8784123.1"/>
    <property type="molecule type" value="Genomic_DNA"/>
</dbReference>
<reference evidence="1" key="1">
    <citation type="journal article" date="2020" name="bioRxiv">
        <title>Chromosome-level reference genome of the European wasp spider Argiope bruennichi: a resource for studies on range expansion and evolutionary adaptation.</title>
        <authorList>
            <person name="Sheffer M.M."/>
            <person name="Hoppe A."/>
            <person name="Krehenwinkel H."/>
            <person name="Uhl G."/>
            <person name="Kuss A.W."/>
            <person name="Jensen L."/>
            <person name="Jensen C."/>
            <person name="Gillespie R.G."/>
            <person name="Hoff K.J."/>
            <person name="Prost S."/>
        </authorList>
    </citation>
    <scope>NUCLEOTIDE SEQUENCE</scope>
</reference>
<keyword evidence="2" id="KW-1185">Reference proteome</keyword>
<reference evidence="1" key="2">
    <citation type="submission" date="2020-06" db="EMBL/GenBank/DDBJ databases">
        <authorList>
            <person name="Sheffer M."/>
        </authorList>
    </citation>
    <scope>NUCLEOTIDE SEQUENCE</scope>
</reference>
<sequence>MAESKVKFTTETLRNENASAENVTSTLDDFTDKFGAIQLSSVDETPTESLQVKLFTRYSPNGFAVVCIDSRRVVVAMNFGWFWLPLSEGWEAKVISTLNSYRVSDVYCTGSYETLKKLAPIYMNFNMEFDNSPLRYACKMCGERCAFTKAHLTFRKIYKRQPCDMIHWRDFE</sequence>
<accession>A0A8T0F546</accession>
<name>A0A8T0F546_ARGBR</name>
<comment type="caution">
    <text evidence="1">The sequence shown here is derived from an EMBL/GenBank/DDBJ whole genome shotgun (WGS) entry which is preliminary data.</text>
</comment>
<evidence type="ECO:0000313" key="1">
    <source>
        <dbReference type="EMBL" id="KAF8784123.1"/>
    </source>
</evidence>
<organism evidence="1 2">
    <name type="scientific">Argiope bruennichi</name>
    <name type="common">Wasp spider</name>
    <name type="synonym">Aranea bruennichi</name>
    <dbReference type="NCBI Taxonomy" id="94029"/>
    <lineage>
        <taxon>Eukaryota</taxon>
        <taxon>Metazoa</taxon>
        <taxon>Ecdysozoa</taxon>
        <taxon>Arthropoda</taxon>
        <taxon>Chelicerata</taxon>
        <taxon>Arachnida</taxon>
        <taxon>Araneae</taxon>
        <taxon>Araneomorphae</taxon>
        <taxon>Entelegynae</taxon>
        <taxon>Araneoidea</taxon>
        <taxon>Araneidae</taxon>
        <taxon>Argiope</taxon>
    </lineage>
</organism>
<protein>
    <submittedName>
        <fullName evidence="1">Uncharacterized protein</fullName>
    </submittedName>
</protein>
<dbReference type="Proteomes" id="UP000807504">
    <property type="component" value="Unassembled WGS sequence"/>
</dbReference>
<evidence type="ECO:0000313" key="2">
    <source>
        <dbReference type="Proteomes" id="UP000807504"/>
    </source>
</evidence>
<gene>
    <name evidence="1" type="ORF">HNY73_011652</name>
</gene>